<dbReference type="EMBL" id="JAAQOM010000004">
    <property type="protein sequence ID" value="NIA53835.1"/>
    <property type="molecule type" value="Genomic_DNA"/>
</dbReference>
<accession>A0ABX0PA44</accession>
<name>A0ABX0PA44_9BURK</name>
<dbReference type="CDD" id="cd07563">
    <property type="entry name" value="Peptidase_S41_IRBP"/>
    <property type="match status" value="1"/>
</dbReference>
<dbReference type="Pfam" id="PF11918">
    <property type="entry name" value="Peptidase_S41_N"/>
    <property type="match status" value="1"/>
</dbReference>
<dbReference type="RefSeq" id="WP_166858718.1">
    <property type="nucleotide sequence ID" value="NZ_JAAQOM010000004.1"/>
</dbReference>
<feature type="domain" description="Tail specific protease" evidence="2">
    <location>
        <begin position="121"/>
        <end position="323"/>
    </location>
</feature>
<dbReference type="PANTHER" id="PTHR11261">
    <property type="entry name" value="INTERPHOTORECEPTOR RETINOID-BINDING PROTEIN"/>
    <property type="match status" value="1"/>
</dbReference>
<dbReference type="Gene3D" id="3.90.226.10">
    <property type="entry name" value="2-enoyl-CoA Hydratase, Chain A, domain 1"/>
    <property type="match status" value="1"/>
</dbReference>
<dbReference type="InterPro" id="IPR005151">
    <property type="entry name" value="Tail-specific_protease"/>
</dbReference>
<evidence type="ECO:0000256" key="1">
    <source>
        <dbReference type="SAM" id="SignalP"/>
    </source>
</evidence>
<gene>
    <name evidence="3" type="ORF">HAV22_09245</name>
</gene>
<sequence>MKKKWIVVPCLLLFTTLGAFAATPEQQPKIAVDSATRMQTIDVLVARLNDHYVFPDKAKQAEAVLRQRQREGKYDAITDGEQLAKQLTADLAGVLHDQHLMVGFDPGLVPPDREVGPRPTTLAEWERIAPPEVRQRILASSLGVEKVDHLSPRIGYLELSGFPPPFLVTGKYAAAMDKLADTDALIVDLRNNHGGTPDGVTLLVSYFVDERTRVNDIWDRDTGVSTPHWTVDQLDGKRYGGKKPVLILTGPGTMSAGEDFAYTMQTLKRATLIGERTWGGAHPTRPFRLGDHFFAAIPGARTISPITHTNWEGVGVIPDVAATPDNALAVAKDMLQRRLQGTN</sequence>
<reference evidence="3 4" key="1">
    <citation type="submission" date="2020-03" db="EMBL/GenBank/DDBJ databases">
        <title>Genome sequence of strain Massilia sp. TW-1.</title>
        <authorList>
            <person name="Chaudhary D.K."/>
        </authorList>
    </citation>
    <scope>NUCLEOTIDE SEQUENCE [LARGE SCALE GENOMIC DNA]</scope>
    <source>
        <strain evidence="3 4">TW-1</strain>
    </source>
</reference>
<proteinExistence type="predicted"/>
<evidence type="ECO:0000313" key="3">
    <source>
        <dbReference type="EMBL" id="NIA53835.1"/>
    </source>
</evidence>
<protein>
    <submittedName>
        <fullName evidence="3">S41 family peptidase</fullName>
    </submittedName>
</protein>
<comment type="caution">
    <text evidence="3">The sequence shown here is derived from an EMBL/GenBank/DDBJ whole genome shotgun (WGS) entry which is preliminary data.</text>
</comment>
<evidence type="ECO:0000313" key="4">
    <source>
        <dbReference type="Proteomes" id="UP000716322"/>
    </source>
</evidence>
<dbReference type="Proteomes" id="UP000716322">
    <property type="component" value="Unassembled WGS sequence"/>
</dbReference>
<evidence type="ECO:0000259" key="2">
    <source>
        <dbReference type="SMART" id="SM00245"/>
    </source>
</evidence>
<feature type="signal peptide" evidence="1">
    <location>
        <begin position="1"/>
        <end position="21"/>
    </location>
</feature>
<dbReference type="Gene3D" id="3.30.750.44">
    <property type="match status" value="1"/>
</dbReference>
<dbReference type="PANTHER" id="PTHR11261:SF3">
    <property type="entry name" value="RETINOL-BINDING PROTEIN 3"/>
    <property type="match status" value="1"/>
</dbReference>
<organism evidence="3 4">
    <name type="scientific">Telluria antibiotica</name>
    <dbReference type="NCBI Taxonomy" id="2717319"/>
    <lineage>
        <taxon>Bacteria</taxon>
        <taxon>Pseudomonadati</taxon>
        <taxon>Pseudomonadota</taxon>
        <taxon>Betaproteobacteria</taxon>
        <taxon>Burkholderiales</taxon>
        <taxon>Oxalobacteraceae</taxon>
        <taxon>Telluria group</taxon>
        <taxon>Telluria</taxon>
    </lineage>
</organism>
<dbReference type="SUPFAM" id="SSF52096">
    <property type="entry name" value="ClpP/crotonase"/>
    <property type="match status" value="1"/>
</dbReference>
<keyword evidence="1" id="KW-0732">Signal</keyword>
<feature type="chain" id="PRO_5045381860" evidence="1">
    <location>
        <begin position="22"/>
        <end position="343"/>
    </location>
</feature>
<dbReference type="SMART" id="SM00245">
    <property type="entry name" value="TSPc"/>
    <property type="match status" value="1"/>
</dbReference>
<keyword evidence="4" id="KW-1185">Reference proteome</keyword>
<dbReference type="InterPro" id="IPR029045">
    <property type="entry name" value="ClpP/crotonase-like_dom_sf"/>
</dbReference>
<dbReference type="Pfam" id="PF03572">
    <property type="entry name" value="Peptidase_S41"/>
    <property type="match status" value="1"/>
</dbReference>